<comment type="caution">
    <text evidence="1">The sequence shown here is derived from an EMBL/GenBank/DDBJ whole genome shotgun (WGS) entry which is preliminary data.</text>
</comment>
<name>A0A1S2CPX9_AERSO</name>
<sequence length="121" mass="13324">MLDVDIDSGVIIAGELYQRLTMRPLTADQKEALEQHVSKNVRRMIRAGQIKPLGIHHAKALESFFYLREIAVASIAFIGDRAGPFTWDDVCSMTAADWWSVVAASMALDEVAHGCVSAVNH</sequence>
<protein>
    <submittedName>
        <fullName evidence="1">Uncharacterized protein</fullName>
    </submittedName>
</protein>
<dbReference type="STRING" id="646.BJD16_05445"/>
<accession>A0A1S2CPX9</accession>
<dbReference type="OrthoDB" id="9867776at2"/>
<dbReference type="EMBL" id="MKFU01000034">
    <property type="protein sequence ID" value="OHY89781.1"/>
    <property type="molecule type" value="Genomic_DNA"/>
</dbReference>
<organism evidence="1 2">
    <name type="scientific">Aeromonas sobria</name>
    <dbReference type="NCBI Taxonomy" id="646"/>
    <lineage>
        <taxon>Bacteria</taxon>
        <taxon>Pseudomonadati</taxon>
        <taxon>Pseudomonadota</taxon>
        <taxon>Gammaproteobacteria</taxon>
        <taxon>Aeromonadales</taxon>
        <taxon>Aeromonadaceae</taxon>
        <taxon>Aeromonas</taxon>
    </lineage>
</organism>
<proteinExistence type="predicted"/>
<dbReference type="Proteomes" id="UP000179934">
    <property type="component" value="Unassembled WGS sequence"/>
</dbReference>
<evidence type="ECO:0000313" key="1">
    <source>
        <dbReference type="EMBL" id="OHY89781.1"/>
    </source>
</evidence>
<reference evidence="1 2" key="1">
    <citation type="submission" date="2016-09" db="EMBL/GenBank/DDBJ databases">
        <title>Draft Genome Sequence of Aeromonas sobria Strain 08005, Isolated from Sick Rana catesbeiana.</title>
        <authorList>
            <person name="Yang Q."/>
        </authorList>
    </citation>
    <scope>NUCLEOTIDE SEQUENCE [LARGE SCALE GENOMIC DNA]</scope>
    <source>
        <strain evidence="1 2">08005</strain>
    </source>
</reference>
<dbReference type="GeneID" id="58922204"/>
<dbReference type="AlphaFoldDB" id="A0A1S2CPX9"/>
<dbReference type="RefSeq" id="WP_042020485.1">
    <property type="nucleotide sequence ID" value="NZ_CDBW01000017.1"/>
</dbReference>
<gene>
    <name evidence="1" type="ORF">BJD16_05445</name>
</gene>
<evidence type="ECO:0000313" key="2">
    <source>
        <dbReference type="Proteomes" id="UP000179934"/>
    </source>
</evidence>